<feature type="compositionally biased region" description="Polar residues" evidence="1">
    <location>
        <begin position="193"/>
        <end position="202"/>
    </location>
</feature>
<evidence type="ECO:0000313" key="3">
    <source>
        <dbReference type="Proteomes" id="UP001157133"/>
    </source>
</evidence>
<dbReference type="Proteomes" id="UP001157133">
    <property type="component" value="Unassembled WGS sequence"/>
</dbReference>
<protein>
    <recommendedName>
        <fullName evidence="4">DUF1456 family protein</fullName>
    </recommendedName>
</protein>
<name>A0ABQ6H2C5_9GAMM</name>
<dbReference type="EMBL" id="BSSU01000008">
    <property type="protein sequence ID" value="GLX82320.1"/>
    <property type="molecule type" value="Genomic_DNA"/>
</dbReference>
<evidence type="ECO:0000313" key="2">
    <source>
        <dbReference type="EMBL" id="GLX82320.1"/>
    </source>
</evidence>
<feature type="region of interest" description="Disordered" evidence="1">
    <location>
        <begin position="166"/>
        <end position="221"/>
    </location>
</feature>
<organism evidence="2 3">
    <name type="scientific">Thalassotalea eurytherma</name>
    <dbReference type="NCBI Taxonomy" id="1144278"/>
    <lineage>
        <taxon>Bacteria</taxon>
        <taxon>Pseudomonadati</taxon>
        <taxon>Pseudomonadota</taxon>
        <taxon>Gammaproteobacteria</taxon>
        <taxon>Alteromonadales</taxon>
        <taxon>Colwelliaceae</taxon>
        <taxon>Thalassotalea</taxon>
    </lineage>
</organism>
<dbReference type="PANTHER" id="PTHR37805">
    <property type="entry name" value="CYTOPLASMIC PROTEIN-RELATED"/>
    <property type="match status" value="1"/>
</dbReference>
<reference evidence="2 3" key="1">
    <citation type="submission" date="2023-03" db="EMBL/GenBank/DDBJ databases">
        <title>Draft genome sequence of Thalassotalea eurytherma JCM 18482T.</title>
        <authorList>
            <person name="Sawabe T."/>
        </authorList>
    </citation>
    <scope>NUCLEOTIDE SEQUENCE [LARGE SCALE GENOMIC DNA]</scope>
    <source>
        <strain evidence="2 3">JCM 18482</strain>
    </source>
</reference>
<dbReference type="RefSeq" id="WP_322790604.1">
    <property type="nucleotide sequence ID" value="NZ_BSSU01000008.1"/>
</dbReference>
<evidence type="ECO:0000256" key="1">
    <source>
        <dbReference type="SAM" id="MobiDB-lite"/>
    </source>
</evidence>
<accession>A0ABQ6H2C5</accession>
<proteinExistence type="predicted"/>
<dbReference type="InterPro" id="IPR009921">
    <property type="entry name" value="YehS-like"/>
</dbReference>
<comment type="caution">
    <text evidence="2">The sequence shown here is derived from an EMBL/GenBank/DDBJ whole genome shotgun (WGS) entry which is preliminary data.</text>
</comment>
<keyword evidence="3" id="KW-1185">Reference proteome</keyword>
<gene>
    <name evidence="2" type="ORF">theurythT_17720</name>
</gene>
<evidence type="ECO:0008006" key="4">
    <source>
        <dbReference type="Google" id="ProtNLM"/>
    </source>
</evidence>
<dbReference type="Pfam" id="PF07308">
    <property type="entry name" value="DUF1456"/>
    <property type="match status" value="2"/>
</dbReference>
<sequence length="221" mass="25735">MNNNDIFRRLRFILNYTDQQMVDTFAQAEELVTKQQVTEWLKREEDDDFANLTDVRFATFLNGLINQKRGKREGKQMPAEKKLNNNLILIKLKIAYNLKAEDIIDLLKSAGFNLSKGELSAFSRKPDHKHYRECKDQVLRNLLKGLELKFRSDVTREDNVSLDKKVYHSKAEPAKKHKATRSPKAPREKTLYVNPNASASKPKTSRKTLKLKSEDIWKDVE</sequence>
<feature type="compositionally biased region" description="Basic and acidic residues" evidence="1">
    <location>
        <begin position="211"/>
        <end position="221"/>
    </location>
</feature>
<dbReference type="PANTHER" id="PTHR37805:SF1">
    <property type="entry name" value="CYTOPLASMIC PROTEIN"/>
    <property type="match status" value="1"/>
</dbReference>